<evidence type="ECO:0000256" key="5">
    <source>
        <dbReference type="SAM" id="Coils"/>
    </source>
</evidence>
<dbReference type="AlphaFoldDB" id="A0AAN9J3V5"/>
<dbReference type="SUPFAM" id="SSF47459">
    <property type="entry name" value="HLH, helix-loop-helix DNA-binding domain"/>
    <property type="match status" value="1"/>
</dbReference>
<dbReference type="GO" id="GO:0090575">
    <property type="term" value="C:RNA polymerase II transcription regulator complex"/>
    <property type="evidence" value="ECO:0007669"/>
    <property type="project" value="TreeGrafter"/>
</dbReference>
<dbReference type="GO" id="GO:0000981">
    <property type="term" value="F:DNA-binding transcription factor activity, RNA polymerase II-specific"/>
    <property type="evidence" value="ECO:0007669"/>
    <property type="project" value="TreeGrafter"/>
</dbReference>
<dbReference type="PANTHER" id="PTHR13935:SF46">
    <property type="entry name" value="TRANSCRIPTION FACTOR BHLH167-RELATED"/>
    <property type="match status" value="1"/>
</dbReference>
<proteinExistence type="predicted"/>
<keyword evidence="2" id="KW-0805">Transcription regulation</keyword>
<feature type="region of interest" description="Disordered" evidence="6">
    <location>
        <begin position="1"/>
        <end position="20"/>
    </location>
</feature>
<keyword evidence="4" id="KW-0539">Nucleus</keyword>
<gene>
    <name evidence="7" type="ORF">RIF29_06945</name>
</gene>
<name>A0AAN9J3V5_CROPI</name>
<dbReference type="InterPro" id="IPR015660">
    <property type="entry name" value="MASH1/Ascl1a-like"/>
</dbReference>
<evidence type="ECO:0008006" key="9">
    <source>
        <dbReference type="Google" id="ProtNLM"/>
    </source>
</evidence>
<dbReference type="Proteomes" id="UP001372338">
    <property type="component" value="Unassembled WGS sequence"/>
</dbReference>
<evidence type="ECO:0000256" key="4">
    <source>
        <dbReference type="ARBA" id="ARBA00023242"/>
    </source>
</evidence>
<sequence>MEKTNTNTSDSPKLDRKTMERNRRIHMKALCFKLVSSIPFNYIQLTKQQKLPQQQQDQLDLAATYIKHMRERIEELKRKKEKALAILRPTQNNNNNNMIFYGGTNLAVLEVRDLGSAIEVMLISGMNKNFMLYEVISVIEEEGAEVVTSNYSTVGDKIFYTLHAKVKISRVGVEISRVYERLQGLIAHH</sequence>
<evidence type="ECO:0000313" key="7">
    <source>
        <dbReference type="EMBL" id="KAK7291638.1"/>
    </source>
</evidence>
<dbReference type="InterPro" id="IPR036638">
    <property type="entry name" value="HLH_DNA-bd_sf"/>
</dbReference>
<evidence type="ECO:0000313" key="8">
    <source>
        <dbReference type="Proteomes" id="UP001372338"/>
    </source>
</evidence>
<evidence type="ECO:0000256" key="6">
    <source>
        <dbReference type="SAM" id="MobiDB-lite"/>
    </source>
</evidence>
<evidence type="ECO:0000256" key="2">
    <source>
        <dbReference type="ARBA" id="ARBA00023015"/>
    </source>
</evidence>
<dbReference type="EMBL" id="JAYWIO010000001">
    <property type="protein sequence ID" value="KAK7291638.1"/>
    <property type="molecule type" value="Genomic_DNA"/>
</dbReference>
<reference evidence="7 8" key="1">
    <citation type="submission" date="2024-01" db="EMBL/GenBank/DDBJ databases">
        <title>The genomes of 5 underutilized Papilionoideae crops provide insights into root nodulation and disease resistanc.</title>
        <authorList>
            <person name="Yuan L."/>
        </authorList>
    </citation>
    <scope>NUCLEOTIDE SEQUENCE [LARGE SCALE GENOMIC DNA]</scope>
    <source>
        <strain evidence="7">ZHUSHIDOU_FW_LH</strain>
        <tissue evidence="7">Leaf</tissue>
    </source>
</reference>
<comment type="subcellular location">
    <subcellularLocation>
        <location evidence="1">Nucleus</location>
    </subcellularLocation>
</comment>
<feature type="compositionally biased region" description="Polar residues" evidence="6">
    <location>
        <begin position="1"/>
        <end position="11"/>
    </location>
</feature>
<accession>A0AAN9J3V5</accession>
<evidence type="ECO:0000256" key="3">
    <source>
        <dbReference type="ARBA" id="ARBA00023163"/>
    </source>
</evidence>
<protein>
    <recommendedName>
        <fullName evidence="9">BHLH domain-containing protein</fullName>
    </recommendedName>
</protein>
<keyword evidence="3" id="KW-0804">Transcription</keyword>
<comment type="caution">
    <text evidence="7">The sequence shown here is derived from an EMBL/GenBank/DDBJ whole genome shotgun (WGS) entry which is preliminary data.</text>
</comment>
<dbReference type="GO" id="GO:0046983">
    <property type="term" value="F:protein dimerization activity"/>
    <property type="evidence" value="ECO:0007669"/>
    <property type="project" value="InterPro"/>
</dbReference>
<dbReference type="GO" id="GO:0000977">
    <property type="term" value="F:RNA polymerase II transcription regulatory region sequence-specific DNA binding"/>
    <property type="evidence" value="ECO:0007669"/>
    <property type="project" value="TreeGrafter"/>
</dbReference>
<dbReference type="Gene3D" id="4.10.280.10">
    <property type="entry name" value="Helix-loop-helix DNA-binding domain"/>
    <property type="match status" value="1"/>
</dbReference>
<dbReference type="PANTHER" id="PTHR13935">
    <property type="entry name" value="ACHAETE-SCUTE TRANSCRIPTION FACTOR-RELATED"/>
    <property type="match status" value="1"/>
</dbReference>
<keyword evidence="5" id="KW-0175">Coiled coil</keyword>
<keyword evidence="8" id="KW-1185">Reference proteome</keyword>
<organism evidence="7 8">
    <name type="scientific">Crotalaria pallida</name>
    <name type="common">Smooth rattlebox</name>
    <name type="synonym">Crotalaria striata</name>
    <dbReference type="NCBI Taxonomy" id="3830"/>
    <lineage>
        <taxon>Eukaryota</taxon>
        <taxon>Viridiplantae</taxon>
        <taxon>Streptophyta</taxon>
        <taxon>Embryophyta</taxon>
        <taxon>Tracheophyta</taxon>
        <taxon>Spermatophyta</taxon>
        <taxon>Magnoliopsida</taxon>
        <taxon>eudicotyledons</taxon>
        <taxon>Gunneridae</taxon>
        <taxon>Pentapetalae</taxon>
        <taxon>rosids</taxon>
        <taxon>fabids</taxon>
        <taxon>Fabales</taxon>
        <taxon>Fabaceae</taxon>
        <taxon>Papilionoideae</taxon>
        <taxon>50 kb inversion clade</taxon>
        <taxon>genistoids sensu lato</taxon>
        <taxon>core genistoids</taxon>
        <taxon>Crotalarieae</taxon>
        <taxon>Crotalaria</taxon>
    </lineage>
</organism>
<feature type="coiled-coil region" evidence="5">
    <location>
        <begin position="59"/>
        <end position="86"/>
    </location>
</feature>
<evidence type="ECO:0000256" key="1">
    <source>
        <dbReference type="ARBA" id="ARBA00004123"/>
    </source>
</evidence>